<feature type="region of interest" description="Disordered" evidence="1">
    <location>
        <begin position="93"/>
        <end position="231"/>
    </location>
</feature>
<accession>A0A1Y3BR29</accession>
<feature type="compositionally biased region" description="Polar residues" evidence="1">
    <location>
        <begin position="361"/>
        <end position="373"/>
    </location>
</feature>
<feature type="region of interest" description="Disordered" evidence="1">
    <location>
        <begin position="340"/>
        <end position="424"/>
    </location>
</feature>
<sequence>MDEDGFYIGEANGMRGLVPSNFLADAGPVDATAATASATTTTTANVRHGKMMSAGTQMIQGQLQANRQMNVNNTMAMAHGQQQMITTGAMIPGQMQPLQQPGTVSQQQQQQQLQHQFQQQQQLQPYNQTGIQNTGQITGGLFQNTTTTQPQQQQMLMQHQPHHLQQSTIQQQQTNQQYQQTGTQPLVQTGQGVNPQQQQMFQGQSQQGTTYQQQPHLTTQQQQQQNASLQANQSMMGRVMRQQNPMVNQPPGQQGQYNPMFQGPGTNLGNKQRPNSLDLNMSTTPRFGQQMVNQLGPMGTGQPGQLQQQHHQQQQQQSTGMLGSLFASGKKILEEATTPLGARGPFAHPNQPHQPMMGHHQSGTTMQQNAMIGQQQQQLQLQQQQQQPPSQQTQMNFGQPQHPQQFNPMMANQANQPGQPAGTIMNTMKSLFKL</sequence>
<evidence type="ECO:0000313" key="2">
    <source>
        <dbReference type="EMBL" id="OTF83429.1"/>
    </source>
</evidence>
<feature type="compositionally biased region" description="Low complexity" evidence="1">
    <location>
        <begin position="303"/>
        <end position="319"/>
    </location>
</feature>
<dbReference type="AlphaFoldDB" id="A0A1Y3BR29"/>
<dbReference type="Proteomes" id="UP000194236">
    <property type="component" value="Unassembled WGS sequence"/>
</dbReference>
<feature type="region of interest" description="Disordered" evidence="1">
    <location>
        <begin position="244"/>
        <end position="319"/>
    </location>
</feature>
<keyword evidence="3" id="KW-1185">Reference proteome</keyword>
<dbReference type="Gene3D" id="2.30.30.40">
    <property type="entry name" value="SH3 Domains"/>
    <property type="match status" value="1"/>
</dbReference>
<proteinExistence type="predicted"/>
<organism evidence="2 3">
    <name type="scientific">Euroglyphus maynei</name>
    <name type="common">Mayne's house dust mite</name>
    <dbReference type="NCBI Taxonomy" id="6958"/>
    <lineage>
        <taxon>Eukaryota</taxon>
        <taxon>Metazoa</taxon>
        <taxon>Ecdysozoa</taxon>
        <taxon>Arthropoda</taxon>
        <taxon>Chelicerata</taxon>
        <taxon>Arachnida</taxon>
        <taxon>Acari</taxon>
        <taxon>Acariformes</taxon>
        <taxon>Sarcoptiformes</taxon>
        <taxon>Astigmata</taxon>
        <taxon>Psoroptidia</taxon>
        <taxon>Analgoidea</taxon>
        <taxon>Pyroglyphidae</taxon>
        <taxon>Pyroglyphinae</taxon>
        <taxon>Euroglyphus</taxon>
    </lineage>
</organism>
<name>A0A1Y3BR29_EURMA</name>
<reference evidence="2 3" key="1">
    <citation type="submission" date="2017-03" db="EMBL/GenBank/DDBJ databases">
        <title>Genome Survey of Euroglyphus maynei.</title>
        <authorList>
            <person name="Arlian L.G."/>
            <person name="Morgan M.S."/>
            <person name="Rider S.D."/>
        </authorList>
    </citation>
    <scope>NUCLEOTIDE SEQUENCE [LARGE SCALE GENOMIC DNA]</scope>
    <source>
        <strain evidence="2">Arlian Lab</strain>
        <tissue evidence="2">Whole body</tissue>
    </source>
</reference>
<evidence type="ECO:0000313" key="3">
    <source>
        <dbReference type="Proteomes" id="UP000194236"/>
    </source>
</evidence>
<evidence type="ECO:0000256" key="1">
    <source>
        <dbReference type="SAM" id="MobiDB-lite"/>
    </source>
</evidence>
<dbReference type="OrthoDB" id="4158657at2759"/>
<gene>
    <name evidence="2" type="ORF">BLA29_001565</name>
</gene>
<protein>
    <recommendedName>
        <fullName evidence="4">SH3 domain-containing protein</fullName>
    </recommendedName>
</protein>
<evidence type="ECO:0008006" key="4">
    <source>
        <dbReference type="Google" id="ProtNLM"/>
    </source>
</evidence>
<feature type="compositionally biased region" description="Low complexity" evidence="1">
    <location>
        <begin position="96"/>
        <end position="231"/>
    </location>
</feature>
<feature type="compositionally biased region" description="Polar residues" evidence="1">
    <location>
        <begin position="395"/>
        <end position="424"/>
    </location>
</feature>
<dbReference type="EMBL" id="MUJZ01003755">
    <property type="protein sequence ID" value="OTF83429.1"/>
    <property type="molecule type" value="Genomic_DNA"/>
</dbReference>
<feature type="compositionally biased region" description="Polar residues" evidence="1">
    <location>
        <begin position="264"/>
        <end position="293"/>
    </location>
</feature>
<comment type="caution">
    <text evidence="2">The sequence shown here is derived from an EMBL/GenBank/DDBJ whole genome shotgun (WGS) entry which is preliminary data.</text>
</comment>
<feature type="compositionally biased region" description="Low complexity" evidence="1">
    <location>
        <begin position="374"/>
        <end position="394"/>
    </location>
</feature>